<keyword evidence="5" id="KW-1185">Reference proteome</keyword>
<reference evidence="4 5" key="1">
    <citation type="submission" date="2024-01" db="EMBL/GenBank/DDBJ databases">
        <title>Genome insights into Plantactinospora sonchi sp. nov.</title>
        <authorList>
            <person name="Wang L."/>
        </authorList>
    </citation>
    <scope>NUCLEOTIDE SEQUENCE [LARGE SCALE GENOMIC DNA]</scope>
    <source>
        <strain evidence="4 5">NEAU-QY2</strain>
    </source>
</reference>
<dbReference type="Gene3D" id="1.10.357.10">
    <property type="entry name" value="Tetracycline Repressor, domain 2"/>
    <property type="match status" value="1"/>
</dbReference>
<dbReference type="RefSeq" id="WP_331217469.1">
    <property type="nucleotide sequence ID" value="NZ_JAZGQK010000029.1"/>
</dbReference>
<protein>
    <submittedName>
        <fullName evidence="4">TetR/AcrR family transcriptional regulator C-terminal domain-containing protein</fullName>
    </submittedName>
</protein>
<evidence type="ECO:0000313" key="4">
    <source>
        <dbReference type="EMBL" id="MEE6262530.1"/>
    </source>
</evidence>
<evidence type="ECO:0000313" key="5">
    <source>
        <dbReference type="Proteomes" id="UP001332243"/>
    </source>
</evidence>
<dbReference type="InterPro" id="IPR004111">
    <property type="entry name" value="Repressor_TetR_C"/>
</dbReference>
<evidence type="ECO:0000259" key="3">
    <source>
        <dbReference type="Pfam" id="PF02909"/>
    </source>
</evidence>
<gene>
    <name evidence="4" type="ORF">V1633_28995</name>
</gene>
<name>A0ABU7S182_9ACTN</name>
<dbReference type="EMBL" id="JAZGQK010000029">
    <property type="protein sequence ID" value="MEE6262530.1"/>
    <property type="molecule type" value="Genomic_DNA"/>
</dbReference>
<proteinExistence type="predicted"/>
<dbReference type="Pfam" id="PF02909">
    <property type="entry name" value="TetR_C_1"/>
    <property type="match status" value="1"/>
</dbReference>
<comment type="caution">
    <text evidence="4">The sequence shown here is derived from an EMBL/GenBank/DDBJ whole genome shotgun (WGS) entry which is preliminary data.</text>
</comment>
<organism evidence="4 5">
    <name type="scientific">Plantactinospora sonchi</name>
    <dbReference type="NCBI Taxonomy" id="1544735"/>
    <lineage>
        <taxon>Bacteria</taxon>
        <taxon>Bacillati</taxon>
        <taxon>Actinomycetota</taxon>
        <taxon>Actinomycetes</taxon>
        <taxon>Micromonosporales</taxon>
        <taxon>Micromonosporaceae</taxon>
        <taxon>Plantactinospora</taxon>
    </lineage>
</organism>
<feature type="domain" description="Tetracycline repressor TetR C-terminal" evidence="3">
    <location>
        <begin position="32"/>
        <end position="111"/>
    </location>
</feature>
<evidence type="ECO:0000256" key="1">
    <source>
        <dbReference type="ARBA" id="ARBA00023015"/>
    </source>
</evidence>
<dbReference type="SUPFAM" id="SSF48498">
    <property type="entry name" value="Tetracyclin repressor-like, C-terminal domain"/>
    <property type="match status" value="1"/>
</dbReference>
<accession>A0ABU7S182</accession>
<sequence length="151" mass="16312">MSLYRHLPNRDAVLAAVVDRLAAEAVDDLHLGSTWPEALAAFGTNYRRMLLRHPNAVPLLATHPMDVDAGLKLVDGLLARFSDAGVPQAEWLTAVQSVIVYVLGHALAQVGSPSGVSAAPPETPEASDYYQRWFTAGLTAMVGGFADRYRR</sequence>
<keyword evidence="1" id="KW-0805">Transcription regulation</keyword>
<dbReference type="Proteomes" id="UP001332243">
    <property type="component" value="Unassembled WGS sequence"/>
</dbReference>
<evidence type="ECO:0000256" key="2">
    <source>
        <dbReference type="ARBA" id="ARBA00023163"/>
    </source>
</evidence>
<keyword evidence="2" id="KW-0804">Transcription</keyword>
<dbReference type="InterPro" id="IPR036271">
    <property type="entry name" value="Tet_transcr_reg_TetR-rel_C_sf"/>
</dbReference>